<dbReference type="GO" id="GO:0016020">
    <property type="term" value="C:membrane"/>
    <property type="evidence" value="ECO:0007669"/>
    <property type="project" value="UniProtKB-UniRule"/>
</dbReference>
<dbReference type="PROSITE" id="PS51123">
    <property type="entry name" value="OMPA_2"/>
    <property type="match status" value="1"/>
</dbReference>
<sequence length="237" mass="28167">MASPKQKDNYWIPLSDLMTVLMVIFLFISISYMMDVRNKQAEKDKMFKDFEQTKVELLKELQTEFKDDFKKDKWDAMIDTADLSIKFVNEKVLFDYNKSDLKLEFQNVLTNFFPRYLAIILKPQYRDKIAEVRIEGHTDIEGDYIYNVELSQNRTRNVMKFLFNTLYYENLKITEKERLKFWLTANGLSFGRTLDKNGHLTATSNLPPDNDKCRRVEFKIVTTSDQLVREALKQMSK</sequence>
<dbReference type="Proteomes" id="UP000308181">
    <property type="component" value="Unassembled WGS sequence"/>
</dbReference>
<dbReference type="EMBL" id="SWBP01000004">
    <property type="protein sequence ID" value="TKB97042.1"/>
    <property type="molecule type" value="Genomic_DNA"/>
</dbReference>
<dbReference type="Pfam" id="PF00691">
    <property type="entry name" value="OmpA"/>
    <property type="match status" value="1"/>
</dbReference>
<keyword evidence="5" id="KW-1185">Reference proteome</keyword>
<protein>
    <recommendedName>
        <fullName evidence="3">OmpA-like domain-containing protein</fullName>
    </recommendedName>
</protein>
<keyword evidence="1 2" id="KW-0472">Membrane</keyword>
<dbReference type="InterPro" id="IPR036737">
    <property type="entry name" value="OmpA-like_sf"/>
</dbReference>
<evidence type="ECO:0000256" key="2">
    <source>
        <dbReference type="SAM" id="Phobius"/>
    </source>
</evidence>
<dbReference type="InterPro" id="IPR006665">
    <property type="entry name" value="OmpA-like"/>
</dbReference>
<evidence type="ECO:0000313" key="4">
    <source>
        <dbReference type="EMBL" id="TKB97042.1"/>
    </source>
</evidence>
<feature type="transmembrane region" description="Helical" evidence="2">
    <location>
        <begin position="12"/>
        <end position="33"/>
    </location>
</feature>
<dbReference type="AlphaFoldDB" id="A0A4U1BWZ6"/>
<evidence type="ECO:0000259" key="3">
    <source>
        <dbReference type="PROSITE" id="PS51123"/>
    </source>
</evidence>
<evidence type="ECO:0000256" key="1">
    <source>
        <dbReference type="PROSITE-ProRule" id="PRU00473"/>
    </source>
</evidence>
<evidence type="ECO:0000313" key="5">
    <source>
        <dbReference type="Proteomes" id="UP000308181"/>
    </source>
</evidence>
<dbReference type="Gene3D" id="3.30.1330.60">
    <property type="entry name" value="OmpA-like domain"/>
    <property type="match status" value="1"/>
</dbReference>
<dbReference type="SUPFAM" id="SSF103088">
    <property type="entry name" value="OmpA-like"/>
    <property type="match status" value="1"/>
</dbReference>
<keyword evidence="2" id="KW-1133">Transmembrane helix</keyword>
<keyword evidence="2" id="KW-0812">Transmembrane</keyword>
<dbReference type="InterPro" id="IPR050330">
    <property type="entry name" value="Bact_OuterMem_StrucFunc"/>
</dbReference>
<organism evidence="4 5">
    <name type="scientific">Pedobacter cryophilus</name>
    <dbReference type="NCBI Taxonomy" id="2571271"/>
    <lineage>
        <taxon>Bacteria</taxon>
        <taxon>Pseudomonadati</taxon>
        <taxon>Bacteroidota</taxon>
        <taxon>Sphingobacteriia</taxon>
        <taxon>Sphingobacteriales</taxon>
        <taxon>Sphingobacteriaceae</taxon>
        <taxon>Pedobacter</taxon>
    </lineage>
</organism>
<comment type="caution">
    <text evidence="4">The sequence shown here is derived from an EMBL/GenBank/DDBJ whole genome shotgun (WGS) entry which is preliminary data.</text>
</comment>
<name>A0A4U1BWZ6_9SPHI</name>
<dbReference type="PANTHER" id="PTHR30329">
    <property type="entry name" value="STATOR ELEMENT OF FLAGELLAR MOTOR COMPLEX"/>
    <property type="match status" value="1"/>
</dbReference>
<dbReference type="PANTHER" id="PTHR30329:SF21">
    <property type="entry name" value="LIPOPROTEIN YIAD-RELATED"/>
    <property type="match status" value="1"/>
</dbReference>
<feature type="domain" description="OmpA-like" evidence="3">
    <location>
        <begin position="81"/>
        <end position="224"/>
    </location>
</feature>
<accession>A0A4U1BWZ6</accession>
<dbReference type="RefSeq" id="WP_136827007.1">
    <property type="nucleotide sequence ID" value="NZ_SWBP01000004.1"/>
</dbReference>
<gene>
    <name evidence="4" type="ORF">FA046_13315</name>
</gene>
<reference evidence="4 5" key="1">
    <citation type="submission" date="2019-04" db="EMBL/GenBank/DDBJ databases">
        <title>Pedobacter sp. AR-3-17 sp. nov., isolated from Arctic soil.</title>
        <authorList>
            <person name="Dahal R.H."/>
            <person name="Kim D.-U."/>
        </authorList>
    </citation>
    <scope>NUCLEOTIDE SEQUENCE [LARGE SCALE GENOMIC DNA]</scope>
    <source>
        <strain evidence="4 5">AR-3-17</strain>
    </source>
</reference>
<proteinExistence type="predicted"/>
<dbReference type="OrthoDB" id="9782229at2"/>